<evidence type="ECO:0000313" key="2">
    <source>
        <dbReference type="Proteomes" id="UP001148662"/>
    </source>
</evidence>
<proteinExistence type="predicted"/>
<gene>
    <name evidence="1" type="ORF">NM688_g1243</name>
</gene>
<keyword evidence="2" id="KW-1185">Reference proteome</keyword>
<dbReference type="EMBL" id="JANHOG010000126">
    <property type="protein sequence ID" value="KAJ3557862.1"/>
    <property type="molecule type" value="Genomic_DNA"/>
</dbReference>
<comment type="caution">
    <text evidence="1">The sequence shown here is derived from an EMBL/GenBank/DDBJ whole genome shotgun (WGS) entry which is preliminary data.</text>
</comment>
<reference evidence="1" key="1">
    <citation type="submission" date="2022-07" db="EMBL/GenBank/DDBJ databases">
        <title>Genome Sequence of Phlebia brevispora.</title>
        <authorList>
            <person name="Buettner E."/>
        </authorList>
    </citation>
    <scope>NUCLEOTIDE SEQUENCE</scope>
    <source>
        <strain evidence="1">MPL23</strain>
    </source>
</reference>
<dbReference type="Proteomes" id="UP001148662">
    <property type="component" value="Unassembled WGS sequence"/>
</dbReference>
<sequence length="384" mass="41638">MLRGSFIAPFRSSNKSSGDSQPAQSAETAPMSSSSVFPALHRLETSPEPASGSPRLSMQGSTSRASAPSLIDFGGSSSSSSKKDTALITLKFTGPSFLDVVVKDGDTKEALYIFETIYDSTYIYRLDGDSKKAIRTATVKFPPTVSKGRGKTGITVQVGEGRWREAEEFLKCGALGNFANRKFNIPHWPNAVKWKLVPGSSYYCTTSGIKGPVAVFDAAVLSAPPRLRVFQTFLNGDAERTQENYHGVPVMLLDYLMLTSLLMVTDVQEWLDRPQTDNGRVRIPGSSAPVVQKWLAIIHDEPIPDTPPGSPLQTAVSDWDARSRLSGGYAQSAYGGSSSSDPMTPVTPATSAHSSFIRRDEDIPPLIHMGPLARLHCPRRRSLL</sequence>
<evidence type="ECO:0000313" key="1">
    <source>
        <dbReference type="EMBL" id="KAJ3557862.1"/>
    </source>
</evidence>
<name>A0ACC1TBR0_9APHY</name>
<organism evidence="1 2">
    <name type="scientific">Phlebia brevispora</name>
    <dbReference type="NCBI Taxonomy" id="194682"/>
    <lineage>
        <taxon>Eukaryota</taxon>
        <taxon>Fungi</taxon>
        <taxon>Dikarya</taxon>
        <taxon>Basidiomycota</taxon>
        <taxon>Agaricomycotina</taxon>
        <taxon>Agaricomycetes</taxon>
        <taxon>Polyporales</taxon>
        <taxon>Meruliaceae</taxon>
        <taxon>Phlebia</taxon>
    </lineage>
</organism>
<accession>A0ACC1TBR0</accession>
<protein>
    <submittedName>
        <fullName evidence="1">Uncharacterized protein</fullName>
    </submittedName>
</protein>